<dbReference type="AlphaFoldDB" id="A0A2A9HBR0"/>
<comment type="caution">
    <text evidence="3">The sequence shown here is derived from an EMBL/GenBank/DDBJ whole genome shotgun (WGS) entry which is preliminary data.</text>
</comment>
<feature type="compositionally biased region" description="Polar residues" evidence="1">
    <location>
        <begin position="1"/>
        <end position="11"/>
    </location>
</feature>
<protein>
    <recommendedName>
        <fullName evidence="5">DUF459 domain-containing protein</fullName>
    </recommendedName>
</protein>
<dbReference type="InterPro" id="IPR007407">
    <property type="entry name" value="DUF459"/>
</dbReference>
<feature type="region of interest" description="Disordered" evidence="1">
    <location>
        <begin position="95"/>
        <end position="145"/>
    </location>
</feature>
<accession>A0A2A9HBR0</accession>
<dbReference type="Gene3D" id="3.40.50.1110">
    <property type="entry name" value="SGNH hydrolase"/>
    <property type="match status" value="1"/>
</dbReference>
<evidence type="ECO:0000256" key="2">
    <source>
        <dbReference type="SAM" id="Phobius"/>
    </source>
</evidence>
<evidence type="ECO:0000313" key="3">
    <source>
        <dbReference type="EMBL" id="PFG73417.1"/>
    </source>
</evidence>
<organism evidence="3 4">
    <name type="scientific">Tepidiforma thermophila (strain KCTC 52669 / CGMCC 1.13589 / G233)</name>
    <dbReference type="NCBI Taxonomy" id="2761530"/>
    <lineage>
        <taxon>Bacteria</taxon>
        <taxon>Bacillati</taxon>
        <taxon>Chloroflexota</taxon>
        <taxon>Tepidiformia</taxon>
        <taxon>Tepidiformales</taxon>
        <taxon>Tepidiformaceae</taxon>
        <taxon>Tepidiforma</taxon>
    </lineage>
</organism>
<feature type="transmembrane region" description="Helical" evidence="2">
    <location>
        <begin position="26"/>
        <end position="45"/>
    </location>
</feature>
<dbReference type="InterPro" id="IPR036514">
    <property type="entry name" value="SGNH_hydro_sf"/>
</dbReference>
<dbReference type="Pfam" id="PF04311">
    <property type="entry name" value="DUF459"/>
    <property type="match status" value="1"/>
</dbReference>
<feature type="compositionally biased region" description="Low complexity" evidence="1">
    <location>
        <begin position="98"/>
        <end position="130"/>
    </location>
</feature>
<sequence length="358" mass="39203">MEQHQQMSGATRHSPRQRLGARPRRVFGVMVGGLLLAVLLNAPALEQGAERMPYGRERDFWLAVWKPFAAVSRAFFLDEPRNLLDRALGRSDGDLFELPAAPGGEEPGVAPPATATPARTPAPGRGTPAATPTPTPDPRPRLRTPTAADPLRVWIGGDSMVKVLGEAFLRQAAETGVIAATHDPQLSSGLTRPDFFDWPGHFNQLVQSGRYEVFIVMFGANDSQGIKTPDGKIFQPGEEGWTAEYRRRVAGVMDLLGGQDRLVLWVGQPIMRSSEFSERMAALNAIYREEAAKRPWVQFIDLWPLFTTPSGGYDAYLADDDGQVKEMRHPDGVHLVRAGGERAARAILAVLKAEAKIP</sequence>
<gene>
    <name evidence="3" type="ORF">A9A59_0613</name>
</gene>
<dbReference type="SUPFAM" id="SSF52266">
    <property type="entry name" value="SGNH hydrolase"/>
    <property type="match status" value="1"/>
</dbReference>
<dbReference type="EMBL" id="PDJQ01000001">
    <property type="protein sequence ID" value="PFG73417.1"/>
    <property type="molecule type" value="Genomic_DNA"/>
</dbReference>
<feature type="region of interest" description="Disordered" evidence="1">
    <location>
        <begin position="1"/>
        <end position="21"/>
    </location>
</feature>
<keyword evidence="2" id="KW-1133">Transmembrane helix</keyword>
<evidence type="ECO:0000313" key="4">
    <source>
        <dbReference type="Proteomes" id="UP000223071"/>
    </source>
</evidence>
<name>A0A2A9HBR0_TEPT2</name>
<keyword evidence="2" id="KW-0812">Transmembrane</keyword>
<dbReference type="Proteomes" id="UP000223071">
    <property type="component" value="Unassembled WGS sequence"/>
</dbReference>
<evidence type="ECO:0008006" key="5">
    <source>
        <dbReference type="Google" id="ProtNLM"/>
    </source>
</evidence>
<keyword evidence="4" id="KW-1185">Reference proteome</keyword>
<proteinExistence type="predicted"/>
<reference evidence="3 4" key="1">
    <citation type="submission" date="2017-09" db="EMBL/GenBank/DDBJ databases">
        <title>Sequencing the genomes of two abundant thermophiles in Great Basin hot springs: Thermocrinis jamiesonii and novel Chloroflexi Thermoflexus hugenholtzii.</title>
        <authorList>
            <person name="Hedlund B."/>
        </authorList>
    </citation>
    <scope>NUCLEOTIDE SEQUENCE [LARGE SCALE GENOMIC DNA]</scope>
    <source>
        <strain evidence="3 4">G233</strain>
    </source>
</reference>
<keyword evidence="2" id="KW-0472">Membrane</keyword>
<evidence type="ECO:0000256" key="1">
    <source>
        <dbReference type="SAM" id="MobiDB-lite"/>
    </source>
</evidence>